<organism evidence="2 3">
    <name type="scientific">Streptosporangium roseum (strain ATCC 12428 / DSM 43021 / JCM 3005 / KCTC 9067 / NCIMB 10171 / NRRL 2505 / NI 9100)</name>
    <dbReference type="NCBI Taxonomy" id="479432"/>
    <lineage>
        <taxon>Bacteria</taxon>
        <taxon>Bacillati</taxon>
        <taxon>Actinomycetota</taxon>
        <taxon>Actinomycetes</taxon>
        <taxon>Streptosporangiales</taxon>
        <taxon>Streptosporangiaceae</taxon>
        <taxon>Streptosporangium</taxon>
    </lineage>
</organism>
<sequence>MVPACRAGDANGMSETDSTDGRLADAAPEADADQEGRVSPAAPPGEAAAEFLDDTPEGFEPL</sequence>
<evidence type="ECO:0000256" key="1">
    <source>
        <dbReference type="SAM" id="MobiDB-lite"/>
    </source>
</evidence>
<dbReference type="Proteomes" id="UP000002029">
    <property type="component" value="Chromosome"/>
</dbReference>
<feature type="compositionally biased region" description="Acidic residues" evidence="1">
    <location>
        <begin position="51"/>
        <end position="62"/>
    </location>
</feature>
<dbReference type="HOGENOM" id="CLU_2902455_0_0_11"/>
<dbReference type="EMBL" id="CP001814">
    <property type="protein sequence ID" value="ACZ87462.1"/>
    <property type="molecule type" value="Genomic_DNA"/>
</dbReference>
<gene>
    <name evidence="2" type="ordered locus">Sros_4601</name>
</gene>
<protein>
    <submittedName>
        <fullName evidence="2">Uncharacterized protein</fullName>
    </submittedName>
</protein>
<name>D2B3E6_STRRD</name>
<evidence type="ECO:0000313" key="3">
    <source>
        <dbReference type="Proteomes" id="UP000002029"/>
    </source>
</evidence>
<keyword evidence="3" id="KW-1185">Reference proteome</keyword>
<feature type="region of interest" description="Disordered" evidence="1">
    <location>
        <begin position="1"/>
        <end position="62"/>
    </location>
</feature>
<dbReference type="AlphaFoldDB" id="D2B3E6"/>
<reference evidence="2 3" key="1">
    <citation type="journal article" date="2010" name="Stand. Genomic Sci.">
        <title>Complete genome sequence of Streptosporangium roseum type strain (NI 9100).</title>
        <authorList>
            <person name="Nolan M."/>
            <person name="Sikorski J."/>
            <person name="Jando M."/>
            <person name="Lucas S."/>
            <person name="Lapidus A."/>
            <person name="Glavina Del Rio T."/>
            <person name="Chen F."/>
            <person name="Tice H."/>
            <person name="Pitluck S."/>
            <person name="Cheng J.F."/>
            <person name="Chertkov O."/>
            <person name="Sims D."/>
            <person name="Meincke L."/>
            <person name="Brettin T."/>
            <person name="Han C."/>
            <person name="Detter J.C."/>
            <person name="Bruce D."/>
            <person name="Goodwin L."/>
            <person name="Land M."/>
            <person name="Hauser L."/>
            <person name="Chang Y.J."/>
            <person name="Jeffries C.D."/>
            <person name="Ivanova N."/>
            <person name="Mavromatis K."/>
            <person name="Mikhailova N."/>
            <person name="Chen A."/>
            <person name="Palaniappan K."/>
            <person name="Chain P."/>
            <person name="Rohde M."/>
            <person name="Goker M."/>
            <person name="Bristow J."/>
            <person name="Eisen J.A."/>
            <person name="Markowitz V."/>
            <person name="Hugenholtz P."/>
            <person name="Kyrpides N.C."/>
            <person name="Klenk H.P."/>
        </authorList>
    </citation>
    <scope>NUCLEOTIDE SEQUENCE [LARGE SCALE GENOMIC DNA]</scope>
    <source>
        <strain evidence="3">ATCC 12428 / DSM 43021 / JCM 3005 / NI 9100</strain>
    </source>
</reference>
<proteinExistence type="predicted"/>
<dbReference type="STRING" id="479432.Sros_4601"/>
<dbReference type="KEGG" id="sro:Sros_4601"/>
<evidence type="ECO:0000313" key="2">
    <source>
        <dbReference type="EMBL" id="ACZ87462.1"/>
    </source>
</evidence>
<accession>D2B3E6</accession>